<keyword evidence="4 6" id="KW-0472">Membrane</keyword>
<keyword evidence="3 6" id="KW-1133">Transmembrane helix</keyword>
<reference evidence="8" key="1">
    <citation type="submission" date="2024-03" db="EMBL/GenBank/DDBJ databases">
        <title>WGS assembly of Saponaria officinalis var. Norfolk2.</title>
        <authorList>
            <person name="Jenkins J."/>
            <person name="Shu S."/>
            <person name="Grimwood J."/>
            <person name="Barry K."/>
            <person name="Goodstein D."/>
            <person name="Schmutz J."/>
            <person name="Leebens-Mack J."/>
            <person name="Osbourn A."/>
        </authorList>
    </citation>
    <scope>NUCLEOTIDE SEQUENCE [LARGE SCALE GENOMIC DNA]</scope>
    <source>
        <strain evidence="8">JIC</strain>
    </source>
</reference>
<organism evidence="8 9">
    <name type="scientific">Saponaria officinalis</name>
    <name type="common">Common soapwort</name>
    <name type="synonym">Lychnis saponaria</name>
    <dbReference type="NCBI Taxonomy" id="3572"/>
    <lineage>
        <taxon>Eukaryota</taxon>
        <taxon>Viridiplantae</taxon>
        <taxon>Streptophyta</taxon>
        <taxon>Embryophyta</taxon>
        <taxon>Tracheophyta</taxon>
        <taxon>Spermatophyta</taxon>
        <taxon>Magnoliopsida</taxon>
        <taxon>eudicotyledons</taxon>
        <taxon>Gunneridae</taxon>
        <taxon>Pentapetalae</taxon>
        <taxon>Caryophyllales</taxon>
        <taxon>Caryophyllaceae</taxon>
        <taxon>Caryophylleae</taxon>
        <taxon>Saponaria</taxon>
    </lineage>
</organism>
<dbReference type="PANTHER" id="PTHR31234">
    <property type="entry name" value="LATE EMBRYOGENESIS ABUNDANT (LEA) HYDROXYPROLINE-RICH GLYCOPROTEIN FAMILY"/>
    <property type="match status" value="1"/>
</dbReference>
<evidence type="ECO:0000313" key="9">
    <source>
        <dbReference type="Proteomes" id="UP001443914"/>
    </source>
</evidence>
<dbReference type="AlphaFoldDB" id="A0AAW1LND4"/>
<keyword evidence="2 6" id="KW-0812">Transmembrane</keyword>
<feature type="region of interest" description="Disordered" evidence="5">
    <location>
        <begin position="1"/>
        <end position="29"/>
    </location>
</feature>
<evidence type="ECO:0000256" key="2">
    <source>
        <dbReference type="ARBA" id="ARBA00022692"/>
    </source>
</evidence>
<comment type="caution">
    <text evidence="8">The sequence shown here is derived from an EMBL/GenBank/DDBJ whole genome shotgun (WGS) entry which is preliminary data.</text>
</comment>
<evidence type="ECO:0000256" key="6">
    <source>
        <dbReference type="SAM" id="Phobius"/>
    </source>
</evidence>
<dbReference type="EMBL" id="JBDFQZ010000004">
    <property type="protein sequence ID" value="KAK9734211.1"/>
    <property type="molecule type" value="Genomic_DNA"/>
</dbReference>
<protein>
    <recommendedName>
        <fullName evidence="7">Late embryogenesis abundant protein LEA-2 subgroup domain-containing protein</fullName>
    </recommendedName>
</protein>
<name>A0AAW1LND4_SAPOF</name>
<dbReference type="InterPro" id="IPR004864">
    <property type="entry name" value="LEA_2"/>
</dbReference>
<dbReference type="GO" id="GO:0098542">
    <property type="term" value="P:defense response to other organism"/>
    <property type="evidence" value="ECO:0007669"/>
    <property type="project" value="InterPro"/>
</dbReference>
<evidence type="ECO:0000256" key="1">
    <source>
        <dbReference type="ARBA" id="ARBA00004167"/>
    </source>
</evidence>
<sequence length="219" mass="24279">MTMNDQENGTTRDTVPLDPPPPPTSSSPKRKRWVRVCMWLCLITLLLIILVIVVLALTVFKVKQPKIQLVSSTVEGIAPKFDLTQMRVELNITLNLTILVNNPNHVRFQAGQGKSQLLYKGDEVGDVDINPGLIPSKGSATLVCMLTLQAARFADSGMMSLFRDITDGELDLELKTRIPGRAKILFIKKHVVTSSDCQIVIGFPSMKIISQDCNQHTKL</sequence>
<evidence type="ECO:0000259" key="7">
    <source>
        <dbReference type="Pfam" id="PF03168"/>
    </source>
</evidence>
<dbReference type="Pfam" id="PF03168">
    <property type="entry name" value="LEA_2"/>
    <property type="match status" value="1"/>
</dbReference>
<comment type="subcellular location">
    <subcellularLocation>
        <location evidence="1">Membrane</location>
        <topology evidence="1">Single-pass membrane protein</topology>
    </subcellularLocation>
</comment>
<dbReference type="PANTHER" id="PTHR31234:SF65">
    <property type="entry name" value="LATE EMBRYOGENESIS ABUNDANT PROTEIN, LEA_2 SUBGROUP"/>
    <property type="match status" value="1"/>
</dbReference>
<feature type="transmembrane region" description="Helical" evidence="6">
    <location>
        <begin position="36"/>
        <end position="60"/>
    </location>
</feature>
<evidence type="ECO:0000256" key="4">
    <source>
        <dbReference type="ARBA" id="ARBA00023136"/>
    </source>
</evidence>
<evidence type="ECO:0000256" key="3">
    <source>
        <dbReference type="ARBA" id="ARBA00022989"/>
    </source>
</evidence>
<dbReference type="InterPro" id="IPR044839">
    <property type="entry name" value="NDR1-like"/>
</dbReference>
<dbReference type="SUPFAM" id="SSF117070">
    <property type="entry name" value="LEA14-like"/>
    <property type="match status" value="1"/>
</dbReference>
<feature type="compositionally biased region" description="Polar residues" evidence="5">
    <location>
        <begin position="1"/>
        <end position="13"/>
    </location>
</feature>
<dbReference type="Gene3D" id="2.60.40.1820">
    <property type="match status" value="1"/>
</dbReference>
<dbReference type="GO" id="GO:0016020">
    <property type="term" value="C:membrane"/>
    <property type="evidence" value="ECO:0007669"/>
    <property type="project" value="UniProtKB-SubCell"/>
</dbReference>
<accession>A0AAW1LND4</accession>
<evidence type="ECO:0000256" key="5">
    <source>
        <dbReference type="SAM" id="MobiDB-lite"/>
    </source>
</evidence>
<dbReference type="Proteomes" id="UP001443914">
    <property type="component" value="Unassembled WGS sequence"/>
</dbReference>
<proteinExistence type="predicted"/>
<keyword evidence="9" id="KW-1185">Reference proteome</keyword>
<gene>
    <name evidence="8" type="ORF">RND81_04G123000</name>
</gene>
<feature type="domain" description="Late embryogenesis abundant protein LEA-2 subgroup" evidence="7">
    <location>
        <begin position="97"/>
        <end position="192"/>
    </location>
</feature>
<evidence type="ECO:0000313" key="8">
    <source>
        <dbReference type="EMBL" id="KAK9734211.1"/>
    </source>
</evidence>